<accession>A0A1G2NDJ9</accession>
<protein>
    <submittedName>
        <fullName evidence="1">Uncharacterized protein</fullName>
    </submittedName>
</protein>
<gene>
    <name evidence="1" type="ORF">A2938_00710</name>
</gene>
<sequence>MPQVIADTMRETGWSPIYCRRRFLRGVIFSKVLLLHRVICDDNAANNGEILIVFGLLITPALNGSKAVVQYT</sequence>
<name>A0A1G2NDJ9_9BACT</name>
<dbReference type="EMBL" id="MHSA01000015">
    <property type="protein sequence ID" value="OHA34185.1"/>
    <property type="molecule type" value="Genomic_DNA"/>
</dbReference>
<organism evidence="1 2">
    <name type="scientific">Candidatus Taylorbacteria bacterium RIFCSPLOWO2_01_FULL_48_100</name>
    <dbReference type="NCBI Taxonomy" id="1802322"/>
    <lineage>
        <taxon>Bacteria</taxon>
        <taxon>Candidatus Tayloriibacteriota</taxon>
    </lineage>
</organism>
<reference evidence="1 2" key="1">
    <citation type="journal article" date="2016" name="Nat. Commun.">
        <title>Thousands of microbial genomes shed light on interconnected biogeochemical processes in an aquifer system.</title>
        <authorList>
            <person name="Anantharaman K."/>
            <person name="Brown C.T."/>
            <person name="Hug L.A."/>
            <person name="Sharon I."/>
            <person name="Castelle C.J."/>
            <person name="Probst A.J."/>
            <person name="Thomas B.C."/>
            <person name="Singh A."/>
            <person name="Wilkins M.J."/>
            <person name="Karaoz U."/>
            <person name="Brodie E.L."/>
            <person name="Williams K.H."/>
            <person name="Hubbard S.S."/>
            <person name="Banfield J.F."/>
        </authorList>
    </citation>
    <scope>NUCLEOTIDE SEQUENCE [LARGE SCALE GENOMIC DNA]</scope>
</reference>
<evidence type="ECO:0000313" key="2">
    <source>
        <dbReference type="Proteomes" id="UP000177797"/>
    </source>
</evidence>
<proteinExistence type="predicted"/>
<dbReference type="Proteomes" id="UP000177797">
    <property type="component" value="Unassembled WGS sequence"/>
</dbReference>
<comment type="caution">
    <text evidence="1">The sequence shown here is derived from an EMBL/GenBank/DDBJ whole genome shotgun (WGS) entry which is preliminary data.</text>
</comment>
<dbReference type="AlphaFoldDB" id="A0A1G2NDJ9"/>
<evidence type="ECO:0000313" key="1">
    <source>
        <dbReference type="EMBL" id="OHA34185.1"/>
    </source>
</evidence>